<dbReference type="AlphaFoldDB" id="A0AAE1BDS1"/>
<feature type="domain" description="Sugar phosphate transporter" evidence="6">
    <location>
        <begin position="17"/>
        <end position="313"/>
    </location>
</feature>
<dbReference type="InterPro" id="IPR037185">
    <property type="entry name" value="EmrE-like"/>
</dbReference>
<feature type="transmembrane region" description="Helical" evidence="5">
    <location>
        <begin position="144"/>
        <end position="161"/>
    </location>
</feature>
<evidence type="ECO:0000256" key="5">
    <source>
        <dbReference type="SAM" id="Phobius"/>
    </source>
</evidence>
<feature type="transmembrane region" description="Helical" evidence="5">
    <location>
        <begin position="12"/>
        <end position="34"/>
    </location>
</feature>
<keyword evidence="3 5" id="KW-1133">Transmembrane helix</keyword>
<dbReference type="SUPFAM" id="SSF103481">
    <property type="entry name" value="Multidrug resistance efflux transporter EmrE"/>
    <property type="match status" value="2"/>
</dbReference>
<organism evidence="7 8">
    <name type="scientific">Elysia crispata</name>
    <name type="common">lettuce slug</name>
    <dbReference type="NCBI Taxonomy" id="231223"/>
    <lineage>
        <taxon>Eukaryota</taxon>
        <taxon>Metazoa</taxon>
        <taxon>Spiralia</taxon>
        <taxon>Lophotrochozoa</taxon>
        <taxon>Mollusca</taxon>
        <taxon>Gastropoda</taxon>
        <taxon>Heterobranchia</taxon>
        <taxon>Euthyneura</taxon>
        <taxon>Panpulmonata</taxon>
        <taxon>Sacoglossa</taxon>
        <taxon>Placobranchoidea</taxon>
        <taxon>Plakobranchidae</taxon>
        <taxon>Elysia</taxon>
    </lineage>
</organism>
<evidence type="ECO:0000313" key="8">
    <source>
        <dbReference type="Proteomes" id="UP001283361"/>
    </source>
</evidence>
<feature type="transmembrane region" description="Helical" evidence="5">
    <location>
        <begin position="46"/>
        <end position="67"/>
    </location>
</feature>
<dbReference type="InterPro" id="IPR050186">
    <property type="entry name" value="TPT_transporter"/>
</dbReference>
<feature type="transmembrane region" description="Helical" evidence="5">
    <location>
        <begin position="243"/>
        <end position="264"/>
    </location>
</feature>
<comment type="caution">
    <text evidence="7">The sequence shown here is derived from an EMBL/GenBank/DDBJ whole genome shotgun (WGS) entry which is preliminary data.</text>
</comment>
<dbReference type="EMBL" id="JAWDGP010000113">
    <property type="protein sequence ID" value="KAK3803666.1"/>
    <property type="molecule type" value="Genomic_DNA"/>
</dbReference>
<keyword evidence="4 5" id="KW-0472">Membrane</keyword>
<evidence type="ECO:0000256" key="2">
    <source>
        <dbReference type="ARBA" id="ARBA00022692"/>
    </source>
</evidence>
<evidence type="ECO:0000313" key="7">
    <source>
        <dbReference type="EMBL" id="KAK3803666.1"/>
    </source>
</evidence>
<dbReference type="GO" id="GO:0016020">
    <property type="term" value="C:membrane"/>
    <property type="evidence" value="ECO:0007669"/>
    <property type="project" value="UniProtKB-SubCell"/>
</dbReference>
<accession>A0AAE1BDS1</accession>
<reference evidence="7" key="1">
    <citation type="journal article" date="2023" name="G3 (Bethesda)">
        <title>A reference genome for the long-term kleptoplast-retaining sea slug Elysia crispata morphotype clarki.</title>
        <authorList>
            <person name="Eastman K.E."/>
            <person name="Pendleton A.L."/>
            <person name="Shaikh M.A."/>
            <person name="Suttiyut T."/>
            <person name="Ogas R."/>
            <person name="Tomko P."/>
            <person name="Gavelis G."/>
            <person name="Widhalm J.R."/>
            <person name="Wisecaver J.H."/>
        </authorList>
    </citation>
    <scope>NUCLEOTIDE SEQUENCE</scope>
    <source>
        <strain evidence="7">ECLA1</strain>
    </source>
</reference>
<keyword evidence="2 5" id="KW-0812">Transmembrane</keyword>
<name>A0AAE1BDS1_9GAST</name>
<feature type="transmembrane region" description="Helical" evidence="5">
    <location>
        <begin position="204"/>
        <end position="223"/>
    </location>
</feature>
<dbReference type="PANTHER" id="PTHR11132">
    <property type="entry name" value="SOLUTE CARRIER FAMILY 35"/>
    <property type="match status" value="1"/>
</dbReference>
<evidence type="ECO:0000256" key="1">
    <source>
        <dbReference type="ARBA" id="ARBA00004141"/>
    </source>
</evidence>
<dbReference type="Proteomes" id="UP001283361">
    <property type="component" value="Unassembled WGS sequence"/>
</dbReference>
<comment type="subcellular location">
    <subcellularLocation>
        <location evidence="1">Membrane</location>
        <topology evidence="1">Multi-pass membrane protein</topology>
    </subcellularLocation>
</comment>
<keyword evidence="8" id="KW-1185">Reference proteome</keyword>
<sequence length="359" mass="39632">MPSSKHPTESQSRFFLVAIVILSYWVVAMAMVFINKQLISGHDSGVDISVFIVWVQTFIGVSSVMVLRLIRTYLKLKCDLPLFHLKSLLDQDMILASMLFTGTLIFNNLMLKYISVAFYQLARSLTLIFVILFSSLVLGEKVSWKIISSCALIILGFYIGVDEEIFSQGLHALGVIYGIAASVTAALCGVFYKRVQVRENPGSLQMTFNNQLISFIALSPLLYSTSQLSDFLQSPLASNPTVAFLLMLSGFASILMGWVSAYLISLTSPLTHNISINTKSVLQTLLAVLWSGETRSFSWWLGNALVMGGIGTYTANKLRTSSDQAGGPRARSSVQIEVKPLEPAEEESSKFPILIRTNR</sequence>
<feature type="transmembrane region" description="Helical" evidence="5">
    <location>
        <begin position="173"/>
        <end position="192"/>
    </location>
</feature>
<feature type="transmembrane region" description="Helical" evidence="5">
    <location>
        <begin position="93"/>
        <end position="111"/>
    </location>
</feature>
<evidence type="ECO:0000256" key="3">
    <source>
        <dbReference type="ARBA" id="ARBA00022989"/>
    </source>
</evidence>
<evidence type="ECO:0000256" key="4">
    <source>
        <dbReference type="ARBA" id="ARBA00023136"/>
    </source>
</evidence>
<dbReference type="Pfam" id="PF03151">
    <property type="entry name" value="TPT"/>
    <property type="match status" value="1"/>
</dbReference>
<proteinExistence type="predicted"/>
<feature type="transmembrane region" description="Helical" evidence="5">
    <location>
        <begin position="117"/>
        <end position="137"/>
    </location>
</feature>
<evidence type="ECO:0000259" key="6">
    <source>
        <dbReference type="Pfam" id="PF03151"/>
    </source>
</evidence>
<protein>
    <recommendedName>
        <fullName evidence="6">Sugar phosphate transporter domain-containing protein</fullName>
    </recommendedName>
</protein>
<dbReference type="InterPro" id="IPR004853">
    <property type="entry name" value="Sugar_P_trans_dom"/>
</dbReference>
<gene>
    <name evidence="7" type="ORF">RRG08_023380</name>
</gene>